<reference evidence="2 3" key="1">
    <citation type="submission" date="2014-04" db="EMBL/GenBank/DDBJ databases">
        <authorList>
            <consortium name="DOE Joint Genome Institute"/>
            <person name="Kuo A."/>
            <person name="Kohler A."/>
            <person name="Nagy L.G."/>
            <person name="Floudas D."/>
            <person name="Copeland A."/>
            <person name="Barry K.W."/>
            <person name="Cichocki N."/>
            <person name="Veneault-Fourrey C."/>
            <person name="LaButti K."/>
            <person name="Lindquist E.A."/>
            <person name="Lipzen A."/>
            <person name="Lundell T."/>
            <person name="Morin E."/>
            <person name="Murat C."/>
            <person name="Sun H."/>
            <person name="Tunlid A."/>
            <person name="Henrissat B."/>
            <person name="Grigoriev I.V."/>
            <person name="Hibbett D.S."/>
            <person name="Martin F."/>
            <person name="Nordberg H.P."/>
            <person name="Cantor M.N."/>
            <person name="Hua S.X."/>
        </authorList>
    </citation>
    <scope>NUCLEOTIDE SEQUENCE [LARGE SCALE GENOMIC DNA]</scope>
    <source>
        <strain evidence="2 3">Foug A</strain>
    </source>
</reference>
<feature type="non-terminal residue" evidence="2">
    <location>
        <position position="1"/>
    </location>
</feature>
<gene>
    <name evidence="2" type="ORF">SCLCIDRAFT_48214</name>
</gene>
<dbReference type="OrthoDB" id="3258476at2759"/>
<dbReference type="Pfam" id="PF05699">
    <property type="entry name" value="Dimer_Tnp_hAT"/>
    <property type="match status" value="1"/>
</dbReference>
<feature type="domain" description="HAT C-terminal dimerisation" evidence="1">
    <location>
        <begin position="1"/>
        <end position="57"/>
    </location>
</feature>
<dbReference type="GO" id="GO:0046983">
    <property type="term" value="F:protein dimerization activity"/>
    <property type="evidence" value="ECO:0007669"/>
    <property type="project" value="InterPro"/>
</dbReference>
<dbReference type="InParanoid" id="A0A0C3DAD9"/>
<evidence type="ECO:0000259" key="1">
    <source>
        <dbReference type="Pfam" id="PF05699"/>
    </source>
</evidence>
<feature type="non-terminal residue" evidence="2">
    <location>
        <position position="92"/>
    </location>
</feature>
<sequence>YPQLSCMALNYLSIPGKSFSTSIDVEHLFSHGRLLLSHVHSRLSAQSTRALLCLGMWSDCNLVMDDDVKRVSELQDVEGDHEVALEDGWDRI</sequence>
<reference evidence="3" key="2">
    <citation type="submission" date="2015-01" db="EMBL/GenBank/DDBJ databases">
        <title>Evolutionary Origins and Diversification of the Mycorrhizal Mutualists.</title>
        <authorList>
            <consortium name="DOE Joint Genome Institute"/>
            <consortium name="Mycorrhizal Genomics Consortium"/>
            <person name="Kohler A."/>
            <person name="Kuo A."/>
            <person name="Nagy L.G."/>
            <person name="Floudas D."/>
            <person name="Copeland A."/>
            <person name="Barry K.W."/>
            <person name="Cichocki N."/>
            <person name="Veneault-Fourrey C."/>
            <person name="LaButti K."/>
            <person name="Lindquist E.A."/>
            <person name="Lipzen A."/>
            <person name="Lundell T."/>
            <person name="Morin E."/>
            <person name="Murat C."/>
            <person name="Riley R."/>
            <person name="Ohm R."/>
            <person name="Sun H."/>
            <person name="Tunlid A."/>
            <person name="Henrissat B."/>
            <person name="Grigoriev I.V."/>
            <person name="Hibbett D.S."/>
            <person name="Martin F."/>
        </authorList>
    </citation>
    <scope>NUCLEOTIDE SEQUENCE [LARGE SCALE GENOMIC DNA]</scope>
    <source>
        <strain evidence="3">Foug A</strain>
    </source>
</reference>
<dbReference type="InterPro" id="IPR012337">
    <property type="entry name" value="RNaseH-like_sf"/>
</dbReference>
<dbReference type="AlphaFoldDB" id="A0A0C3DAD9"/>
<dbReference type="InterPro" id="IPR008906">
    <property type="entry name" value="HATC_C_dom"/>
</dbReference>
<accession>A0A0C3DAD9</accession>
<organism evidence="2 3">
    <name type="scientific">Scleroderma citrinum Foug A</name>
    <dbReference type="NCBI Taxonomy" id="1036808"/>
    <lineage>
        <taxon>Eukaryota</taxon>
        <taxon>Fungi</taxon>
        <taxon>Dikarya</taxon>
        <taxon>Basidiomycota</taxon>
        <taxon>Agaricomycotina</taxon>
        <taxon>Agaricomycetes</taxon>
        <taxon>Agaricomycetidae</taxon>
        <taxon>Boletales</taxon>
        <taxon>Sclerodermatineae</taxon>
        <taxon>Sclerodermataceae</taxon>
        <taxon>Scleroderma</taxon>
    </lineage>
</organism>
<name>A0A0C3DAD9_9AGAM</name>
<dbReference type="HOGENOM" id="CLU_009123_11_0_1"/>
<dbReference type="EMBL" id="KN822191">
    <property type="protein sequence ID" value="KIM53066.1"/>
    <property type="molecule type" value="Genomic_DNA"/>
</dbReference>
<evidence type="ECO:0000313" key="3">
    <source>
        <dbReference type="Proteomes" id="UP000053989"/>
    </source>
</evidence>
<dbReference type="Proteomes" id="UP000053989">
    <property type="component" value="Unassembled WGS sequence"/>
</dbReference>
<keyword evidence="3" id="KW-1185">Reference proteome</keyword>
<dbReference type="SUPFAM" id="SSF53098">
    <property type="entry name" value="Ribonuclease H-like"/>
    <property type="match status" value="1"/>
</dbReference>
<evidence type="ECO:0000313" key="2">
    <source>
        <dbReference type="EMBL" id="KIM53066.1"/>
    </source>
</evidence>
<proteinExistence type="predicted"/>
<protein>
    <recommendedName>
        <fullName evidence="1">HAT C-terminal dimerisation domain-containing protein</fullName>
    </recommendedName>
</protein>